<gene>
    <name evidence="2" type="ORF">SAMN02983006_01551</name>
</gene>
<evidence type="ECO:0008006" key="4">
    <source>
        <dbReference type="Google" id="ProtNLM"/>
    </source>
</evidence>
<proteinExistence type="predicted"/>
<evidence type="ECO:0000313" key="2">
    <source>
        <dbReference type="EMBL" id="SFL59152.1"/>
    </source>
</evidence>
<dbReference type="EMBL" id="FOTI01000019">
    <property type="protein sequence ID" value="SFL59152.1"/>
    <property type="molecule type" value="Genomic_DNA"/>
</dbReference>
<feature type="transmembrane region" description="Helical" evidence="1">
    <location>
        <begin position="227"/>
        <end position="248"/>
    </location>
</feature>
<organism evidence="2 3">
    <name type="scientific">Halanaerobium salsuginis</name>
    <dbReference type="NCBI Taxonomy" id="29563"/>
    <lineage>
        <taxon>Bacteria</taxon>
        <taxon>Bacillati</taxon>
        <taxon>Bacillota</taxon>
        <taxon>Clostridia</taxon>
        <taxon>Halanaerobiales</taxon>
        <taxon>Halanaerobiaceae</taxon>
        <taxon>Halanaerobium</taxon>
    </lineage>
</organism>
<keyword evidence="1" id="KW-0472">Membrane</keyword>
<evidence type="ECO:0000313" key="3">
    <source>
        <dbReference type="Proteomes" id="UP000199006"/>
    </source>
</evidence>
<feature type="transmembrane region" description="Helical" evidence="1">
    <location>
        <begin position="106"/>
        <end position="125"/>
    </location>
</feature>
<sequence length="254" mass="29488">MKEKKLILKISNLCCFILTIVINFLANYLPLNNQTTKEVARFFHSPLNPASFTFIIWGLIYLLIFIFIIYQMSNKGKINQQFSTGPYFIIASFANWSWILSWHYEYIYLTMFSILVLLLSLIKLYKRLNSYQDYSRLEYLILKLPFSIYTAWVSFAAIANFLVVLIYSDINWPHHFLVVTSIIGILLSLLVNVKVLEKYQDIAFSIVIFWSYLGVISSQALSCQSNLAIIIISIAAIIIMVLKLFNLYSLNSSY</sequence>
<feature type="transmembrane region" description="Helical" evidence="1">
    <location>
        <begin position="146"/>
        <end position="168"/>
    </location>
</feature>
<dbReference type="InterPro" id="IPR038330">
    <property type="entry name" value="TspO/MBR-related_sf"/>
</dbReference>
<dbReference type="PANTHER" id="PTHR33802:SF1">
    <property type="entry name" value="XK-RELATED PROTEIN"/>
    <property type="match status" value="1"/>
</dbReference>
<dbReference type="STRING" id="29563.SAMN02983006_01551"/>
<dbReference type="AlphaFoldDB" id="A0A1I4IXP7"/>
<reference evidence="2 3" key="1">
    <citation type="submission" date="2016-10" db="EMBL/GenBank/DDBJ databases">
        <authorList>
            <person name="de Groot N.N."/>
        </authorList>
    </citation>
    <scope>NUCLEOTIDE SEQUENCE [LARGE SCALE GENOMIC DNA]</scope>
    <source>
        <strain evidence="2 3">ATCC 51327</strain>
    </source>
</reference>
<feature type="transmembrane region" description="Helical" evidence="1">
    <location>
        <begin position="12"/>
        <end position="30"/>
    </location>
</feature>
<feature type="transmembrane region" description="Helical" evidence="1">
    <location>
        <begin position="174"/>
        <end position="195"/>
    </location>
</feature>
<feature type="transmembrane region" description="Helical" evidence="1">
    <location>
        <begin position="82"/>
        <end position="100"/>
    </location>
</feature>
<keyword evidence="1" id="KW-0812">Transmembrane</keyword>
<dbReference type="PANTHER" id="PTHR33802">
    <property type="entry name" value="SI:CH211-161H7.5-RELATED"/>
    <property type="match status" value="1"/>
</dbReference>
<dbReference type="Gene3D" id="1.20.1260.100">
    <property type="entry name" value="TspO/MBR protein"/>
    <property type="match status" value="1"/>
</dbReference>
<feature type="transmembrane region" description="Helical" evidence="1">
    <location>
        <begin position="50"/>
        <end position="70"/>
    </location>
</feature>
<name>A0A1I4IXP7_9FIRM</name>
<evidence type="ECO:0000256" key="1">
    <source>
        <dbReference type="SAM" id="Phobius"/>
    </source>
</evidence>
<dbReference type="Proteomes" id="UP000199006">
    <property type="component" value="Unassembled WGS sequence"/>
</dbReference>
<dbReference type="OrthoDB" id="5189031at2"/>
<protein>
    <recommendedName>
        <fullName evidence="4">TspO and MBR related proteins</fullName>
    </recommendedName>
</protein>
<keyword evidence="3" id="KW-1185">Reference proteome</keyword>
<keyword evidence="1" id="KW-1133">Transmembrane helix</keyword>
<feature type="transmembrane region" description="Helical" evidence="1">
    <location>
        <begin position="202"/>
        <end position="221"/>
    </location>
</feature>
<accession>A0A1I4IXP7</accession>
<dbReference type="RefSeq" id="WP_089861663.1">
    <property type="nucleotide sequence ID" value="NZ_FOTI01000019.1"/>
</dbReference>